<dbReference type="Pfam" id="PF06911">
    <property type="entry name" value="Senescence"/>
    <property type="match status" value="1"/>
</dbReference>
<dbReference type="Proteomes" id="UP000023152">
    <property type="component" value="Unassembled WGS sequence"/>
</dbReference>
<feature type="non-terminal residue" evidence="2">
    <location>
        <position position="1"/>
    </location>
</feature>
<feature type="domain" description="Senescence" evidence="1">
    <location>
        <begin position="21"/>
        <end position="139"/>
    </location>
</feature>
<evidence type="ECO:0000313" key="3">
    <source>
        <dbReference type="Proteomes" id="UP000023152"/>
    </source>
</evidence>
<gene>
    <name evidence="2" type="ORF">RFI_38071</name>
</gene>
<proteinExistence type="predicted"/>
<reference evidence="2 3" key="1">
    <citation type="journal article" date="2013" name="Curr. Biol.">
        <title>The Genome of the Foraminiferan Reticulomyxa filosa.</title>
        <authorList>
            <person name="Glockner G."/>
            <person name="Hulsmann N."/>
            <person name="Schleicher M."/>
            <person name="Noegel A.A."/>
            <person name="Eichinger L."/>
            <person name="Gallinger C."/>
            <person name="Pawlowski J."/>
            <person name="Sierra R."/>
            <person name="Euteneuer U."/>
            <person name="Pillet L."/>
            <person name="Moustafa A."/>
            <person name="Platzer M."/>
            <person name="Groth M."/>
            <person name="Szafranski K."/>
            <person name="Schliwa M."/>
        </authorList>
    </citation>
    <scope>NUCLEOTIDE SEQUENCE [LARGE SCALE GENOMIC DNA]</scope>
</reference>
<protein>
    <recommendedName>
        <fullName evidence="1">Senescence domain-containing protein</fullName>
    </recommendedName>
</protein>
<organism evidence="2 3">
    <name type="scientific">Reticulomyxa filosa</name>
    <dbReference type="NCBI Taxonomy" id="46433"/>
    <lineage>
        <taxon>Eukaryota</taxon>
        <taxon>Sar</taxon>
        <taxon>Rhizaria</taxon>
        <taxon>Retaria</taxon>
        <taxon>Foraminifera</taxon>
        <taxon>Monothalamids</taxon>
        <taxon>Reticulomyxidae</taxon>
        <taxon>Reticulomyxa</taxon>
    </lineage>
</organism>
<accession>X6LDJ2</accession>
<dbReference type="InterPro" id="IPR009686">
    <property type="entry name" value="Senescence/spartin_C"/>
</dbReference>
<sequence length="218" mass="24096">KKRKEEIRKFFFQKKQNKTKTYIVSNAAVAGTRAACVELSNTLVDAASKTEIGQKIQNDQSEEMKTAKEVGKVTLQGILSIYKELDAAALVLIGEVADAGADVAKYKYDDEVGEVADETATIAKNSAAVSTNMGHLSLQQFADTLTRSHCRKEVDRFELYWCGCDCCMSDYSTKIVYGQRDLALSKCTMTIGKINFSVEIIFHLPVSSLHFNPNNSSK</sequence>
<keyword evidence="3" id="KW-1185">Reference proteome</keyword>
<dbReference type="EMBL" id="ASPP01044039">
    <property type="protein sequence ID" value="ETN99410.1"/>
    <property type="molecule type" value="Genomic_DNA"/>
</dbReference>
<comment type="caution">
    <text evidence="2">The sequence shown here is derived from an EMBL/GenBank/DDBJ whole genome shotgun (WGS) entry which is preliminary data.</text>
</comment>
<evidence type="ECO:0000259" key="1">
    <source>
        <dbReference type="Pfam" id="PF06911"/>
    </source>
</evidence>
<dbReference type="AlphaFoldDB" id="X6LDJ2"/>
<evidence type="ECO:0000313" key="2">
    <source>
        <dbReference type="EMBL" id="ETN99410.1"/>
    </source>
</evidence>
<name>X6LDJ2_RETFI</name>